<dbReference type="AlphaFoldDB" id="A0A9N9IJW0"/>
<keyword evidence="2" id="KW-1185">Reference proteome</keyword>
<organism evidence="1 2">
    <name type="scientific">Funneliformis mosseae</name>
    <name type="common">Endomycorrhizal fungus</name>
    <name type="synonym">Glomus mosseae</name>
    <dbReference type="NCBI Taxonomy" id="27381"/>
    <lineage>
        <taxon>Eukaryota</taxon>
        <taxon>Fungi</taxon>
        <taxon>Fungi incertae sedis</taxon>
        <taxon>Mucoromycota</taxon>
        <taxon>Glomeromycotina</taxon>
        <taxon>Glomeromycetes</taxon>
        <taxon>Glomerales</taxon>
        <taxon>Glomeraceae</taxon>
        <taxon>Funneliformis</taxon>
    </lineage>
</organism>
<comment type="caution">
    <text evidence="1">The sequence shown here is derived from an EMBL/GenBank/DDBJ whole genome shotgun (WGS) entry which is preliminary data.</text>
</comment>
<dbReference type="Proteomes" id="UP000789375">
    <property type="component" value="Unassembled WGS sequence"/>
</dbReference>
<protein>
    <submittedName>
        <fullName evidence="1">336_t:CDS:1</fullName>
    </submittedName>
</protein>
<evidence type="ECO:0000313" key="2">
    <source>
        <dbReference type="Proteomes" id="UP000789375"/>
    </source>
</evidence>
<name>A0A9N9IJW0_FUNMO</name>
<reference evidence="1" key="1">
    <citation type="submission" date="2021-06" db="EMBL/GenBank/DDBJ databases">
        <authorList>
            <person name="Kallberg Y."/>
            <person name="Tangrot J."/>
            <person name="Rosling A."/>
        </authorList>
    </citation>
    <scope>NUCLEOTIDE SEQUENCE</scope>
    <source>
        <strain evidence="1">87-6 pot B 2015</strain>
    </source>
</reference>
<evidence type="ECO:0000313" key="1">
    <source>
        <dbReference type="EMBL" id="CAG8740355.1"/>
    </source>
</evidence>
<accession>A0A9N9IJW0</accession>
<dbReference type="EMBL" id="CAJVPP010020406">
    <property type="protein sequence ID" value="CAG8740355.1"/>
    <property type="molecule type" value="Genomic_DNA"/>
</dbReference>
<sequence>MNGPLFIWNNIKVHCIRNIETDAEWTRILQDSNEMVKKKTRGVTKGNIPKSPNLKTILHLQNEAPSDTTAETNCKSLRLAAVIESKRGLSVWNISLNDHPPGRAKDGIKK</sequence>
<proteinExistence type="predicted"/>
<gene>
    <name evidence="1" type="ORF">FMOSSE_LOCUS16116</name>
</gene>
<feature type="non-terminal residue" evidence="1">
    <location>
        <position position="110"/>
    </location>
</feature>